<reference evidence="1" key="1">
    <citation type="submission" date="2014-11" db="EMBL/GenBank/DDBJ databases">
        <authorList>
            <person name="Amaro Gonzalez C."/>
        </authorList>
    </citation>
    <scope>NUCLEOTIDE SEQUENCE</scope>
</reference>
<evidence type="ECO:0000313" key="1">
    <source>
        <dbReference type="EMBL" id="JAH67532.1"/>
    </source>
</evidence>
<protein>
    <submittedName>
        <fullName evidence="1">Uncharacterized protein</fullName>
    </submittedName>
</protein>
<name>A0A0E9UP15_ANGAN</name>
<sequence>MGITICLHSTFISTQ</sequence>
<accession>A0A0E9UP15</accession>
<reference evidence="1" key="2">
    <citation type="journal article" date="2015" name="Fish Shellfish Immunol.">
        <title>Early steps in the European eel (Anguilla anguilla)-Vibrio vulnificus interaction in the gills: Role of the RtxA13 toxin.</title>
        <authorList>
            <person name="Callol A."/>
            <person name="Pajuelo D."/>
            <person name="Ebbesson L."/>
            <person name="Teles M."/>
            <person name="MacKenzie S."/>
            <person name="Amaro C."/>
        </authorList>
    </citation>
    <scope>NUCLEOTIDE SEQUENCE</scope>
</reference>
<dbReference type="EMBL" id="GBXM01041045">
    <property type="protein sequence ID" value="JAH67532.1"/>
    <property type="molecule type" value="Transcribed_RNA"/>
</dbReference>
<proteinExistence type="predicted"/>
<organism evidence="1">
    <name type="scientific">Anguilla anguilla</name>
    <name type="common">European freshwater eel</name>
    <name type="synonym">Muraena anguilla</name>
    <dbReference type="NCBI Taxonomy" id="7936"/>
    <lineage>
        <taxon>Eukaryota</taxon>
        <taxon>Metazoa</taxon>
        <taxon>Chordata</taxon>
        <taxon>Craniata</taxon>
        <taxon>Vertebrata</taxon>
        <taxon>Euteleostomi</taxon>
        <taxon>Actinopterygii</taxon>
        <taxon>Neopterygii</taxon>
        <taxon>Teleostei</taxon>
        <taxon>Anguilliformes</taxon>
        <taxon>Anguillidae</taxon>
        <taxon>Anguilla</taxon>
    </lineage>
</organism>